<comment type="caution">
    <text evidence="2">The sequence shown here is derived from an EMBL/GenBank/DDBJ whole genome shotgun (WGS) entry which is preliminary data.</text>
</comment>
<protein>
    <recommendedName>
        <fullName evidence="1">HTH merR-type domain-containing protein</fullName>
    </recommendedName>
</protein>
<organism evidence="2 3">
    <name type="scientific">Chitinivibrio alkaliphilus ACht1</name>
    <dbReference type="NCBI Taxonomy" id="1313304"/>
    <lineage>
        <taxon>Bacteria</taxon>
        <taxon>Pseudomonadati</taxon>
        <taxon>Fibrobacterota</taxon>
        <taxon>Chitinivibrionia</taxon>
        <taxon>Chitinivibrionales</taxon>
        <taxon>Chitinivibrionaceae</taxon>
        <taxon>Chitinivibrio</taxon>
    </lineage>
</organism>
<dbReference type="Proteomes" id="UP000017148">
    <property type="component" value="Unassembled WGS sequence"/>
</dbReference>
<gene>
    <name evidence="2" type="ORF">CALK_2352</name>
</gene>
<dbReference type="InterPro" id="IPR000551">
    <property type="entry name" value="MerR-type_HTH_dom"/>
</dbReference>
<name>U7D5E4_9BACT</name>
<evidence type="ECO:0000259" key="1">
    <source>
        <dbReference type="Pfam" id="PF13411"/>
    </source>
</evidence>
<dbReference type="Gene3D" id="1.10.1660.10">
    <property type="match status" value="1"/>
</dbReference>
<evidence type="ECO:0000313" key="3">
    <source>
        <dbReference type="Proteomes" id="UP000017148"/>
    </source>
</evidence>
<evidence type="ECO:0000313" key="2">
    <source>
        <dbReference type="EMBL" id="ERP30786.1"/>
    </source>
</evidence>
<dbReference type="GO" id="GO:0003677">
    <property type="term" value="F:DNA binding"/>
    <property type="evidence" value="ECO:0007669"/>
    <property type="project" value="InterPro"/>
</dbReference>
<dbReference type="InterPro" id="IPR009061">
    <property type="entry name" value="DNA-bd_dom_put_sf"/>
</dbReference>
<feature type="domain" description="HTH merR-type" evidence="1">
    <location>
        <begin position="3"/>
        <end position="48"/>
    </location>
</feature>
<dbReference type="GO" id="GO:0006355">
    <property type="term" value="P:regulation of DNA-templated transcription"/>
    <property type="evidence" value="ECO:0007669"/>
    <property type="project" value="InterPro"/>
</dbReference>
<dbReference type="AlphaFoldDB" id="U7D5E4"/>
<reference evidence="2 3" key="1">
    <citation type="journal article" date="2013" name="Environ. Microbiol.">
        <title>Genome analysis of Chitinivibrio alkaliphilus gen. nov., sp. nov., a novel extremely haloalkaliphilic anaerobic chitinolytic bacterium from the candidate phylum Termite Group 3.</title>
        <authorList>
            <person name="Sorokin D.Y."/>
            <person name="Gumerov V.M."/>
            <person name="Rakitin A.L."/>
            <person name="Beletsky A.V."/>
            <person name="Damste J.S."/>
            <person name="Muyzer G."/>
            <person name="Mardanov A.V."/>
            <person name="Ravin N.V."/>
        </authorList>
    </citation>
    <scope>NUCLEOTIDE SEQUENCE [LARGE SCALE GENOMIC DNA]</scope>
    <source>
        <strain evidence="2 3">ACht1</strain>
    </source>
</reference>
<dbReference type="RefSeq" id="WP_022637708.1">
    <property type="nucleotide sequence ID" value="NZ_ASJR01000032.1"/>
</dbReference>
<dbReference type="SUPFAM" id="SSF46955">
    <property type="entry name" value="Putative DNA-binding domain"/>
    <property type="match status" value="1"/>
</dbReference>
<dbReference type="Pfam" id="PF13411">
    <property type="entry name" value="MerR_1"/>
    <property type="match status" value="1"/>
</dbReference>
<sequence>MYYKQKEFCRLTGLTRKILLSYEKREILLPSWVDPRTGYRYYTDTEVRLGSKIAFSALSICPLMK</sequence>
<dbReference type="OrthoDB" id="7849865at2"/>
<proteinExistence type="predicted"/>
<accession>U7D5E4</accession>
<dbReference type="EMBL" id="ASJR01000032">
    <property type="protein sequence ID" value="ERP30786.1"/>
    <property type="molecule type" value="Genomic_DNA"/>
</dbReference>
<keyword evidence="3" id="KW-1185">Reference proteome</keyword>